<accession>A0A6N6N0W9</accession>
<sequence>MYRSIAVSFLCIGCCLFWSAPNDCWSKEKSQQRVVVNEFIPFDAAANGKTYALNKAQVEGYPATLDLFYDQVGLVLVVEFEDGVRVRLPYHFDIGYDFDGEVHWERRTNQYAIKQYDLTGDGIDEILFAVVVADGESMSQVEVNVLRYHPPLMEEDLSRPENWELASSLKADGVMSPVEIVLDGASVRIPKTRRGFYHELSWCQGKFHDTGEF</sequence>
<keyword evidence="3" id="KW-1185">Reference proteome</keyword>
<evidence type="ECO:0000256" key="1">
    <source>
        <dbReference type="SAM" id="SignalP"/>
    </source>
</evidence>
<name>A0A6N6N0W9_9BACT</name>
<evidence type="ECO:0000313" key="2">
    <source>
        <dbReference type="EMBL" id="KAB1441373.1"/>
    </source>
</evidence>
<proteinExistence type="predicted"/>
<dbReference type="RefSeq" id="WP_151151116.1">
    <property type="nucleotide sequence ID" value="NZ_WAIE01000004.1"/>
</dbReference>
<evidence type="ECO:0008006" key="4">
    <source>
        <dbReference type="Google" id="ProtNLM"/>
    </source>
</evidence>
<dbReference type="Proteomes" id="UP000438699">
    <property type="component" value="Unassembled WGS sequence"/>
</dbReference>
<protein>
    <recommendedName>
        <fullName evidence="4">VCBS repeat-containing protein</fullName>
    </recommendedName>
</protein>
<dbReference type="OrthoDB" id="7056635at2"/>
<evidence type="ECO:0000313" key="3">
    <source>
        <dbReference type="Proteomes" id="UP000438699"/>
    </source>
</evidence>
<reference evidence="2 3" key="1">
    <citation type="journal article" date="2017" name="Int. J. Syst. Evol. Microbiol.">
        <title>Desulfovibrio senegalensis sp. nov., a mesophilic sulfate reducer isolated from marine sediment.</title>
        <authorList>
            <person name="Thioye A."/>
            <person name="Gam Z.B.A."/>
            <person name="Mbengue M."/>
            <person name="Cayol J.L."/>
            <person name="Joseph-Bartoli M."/>
            <person name="Toure-Kane C."/>
            <person name="Labat M."/>
        </authorList>
    </citation>
    <scope>NUCLEOTIDE SEQUENCE [LARGE SCALE GENOMIC DNA]</scope>
    <source>
        <strain evidence="2 3">DSM 101509</strain>
    </source>
</reference>
<feature type="signal peptide" evidence="1">
    <location>
        <begin position="1"/>
        <end position="20"/>
    </location>
</feature>
<feature type="chain" id="PRO_5026950100" description="VCBS repeat-containing protein" evidence="1">
    <location>
        <begin position="21"/>
        <end position="213"/>
    </location>
</feature>
<keyword evidence="1" id="KW-0732">Signal</keyword>
<dbReference type="EMBL" id="WAIE01000004">
    <property type="protein sequence ID" value="KAB1441373.1"/>
    <property type="molecule type" value="Genomic_DNA"/>
</dbReference>
<gene>
    <name evidence="2" type="ORF">F8A88_10525</name>
</gene>
<dbReference type="AlphaFoldDB" id="A0A6N6N0W9"/>
<organism evidence="2 3">
    <name type="scientific">Pseudodesulfovibrio senegalensis</name>
    <dbReference type="NCBI Taxonomy" id="1721087"/>
    <lineage>
        <taxon>Bacteria</taxon>
        <taxon>Pseudomonadati</taxon>
        <taxon>Thermodesulfobacteriota</taxon>
        <taxon>Desulfovibrionia</taxon>
        <taxon>Desulfovibrionales</taxon>
        <taxon>Desulfovibrionaceae</taxon>
    </lineage>
</organism>
<comment type="caution">
    <text evidence="2">The sequence shown here is derived from an EMBL/GenBank/DDBJ whole genome shotgun (WGS) entry which is preliminary data.</text>
</comment>